<protein>
    <submittedName>
        <fullName evidence="2">Carboxypeptidase-like regulatory domain-containing protein</fullName>
    </submittedName>
</protein>
<name>A0AA97HRX2_9FLAO</name>
<reference evidence="3" key="1">
    <citation type="submission" date="2024-06" db="EMBL/GenBank/DDBJ databases">
        <title>Hwangdonia haimaensis gen. nov., sp. nov., a member of the family Flavobacteriaceae isolated from the haima cold seep.</title>
        <authorList>
            <person name="Li J."/>
        </authorList>
    </citation>
    <scope>NUCLEOTIDE SEQUENCE [LARGE SCALE GENOMIC DNA]</scope>
    <source>
        <strain evidence="3">SCSIO 19198</strain>
    </source>
</reference>
<evidence type="ECO:0000313" key="3">
    <source>
        <dbReference type="Proteomes" id="UP001302486"/>
    </source>
</evidence>
<keyword evidence="1" id="KW-1133">Transmembrane helix</keyword>
<keyword evidence="3" id="KW-1185">Reference proteome</keyword>
<sequence>MKTQLKLTPKKVINTLGFVTVLMITTLMFNPVYGQTEEANSTEVQQNERIVKGIITNDEGPVESASITLKGSKVGTVSNSKGEFTFPQALKTGDVLLINYLGYETIAVKIKDDTTFIRPVLSEDLIEFVGALNSNKPYKSKRSN</sequence>
<dbReference type="Proteomes" id="UP001302486">
    <property type="component" value="Chromosome"/>
</dbReference>
<dbReference type="SUPFAM" id="SSF49464">
    <property type="entry name" value="Carboxypeptidase regulatory domain-like"/>
    <property type="match status" value="1"/>
</dbReference>
<keyword evidence="1" id="KW-0812">Transmembrane</keyword>
<evidence type="ECO:0000313" key="2">
    <source>
        <dbReference type="EMBL" id="WOD44308.1"/>
    </source>
</evidence>
<dbReference type="AlphaFoldDB" id="A0AA97HRX2"/>
<proteinExistence type="predicted"/>
<evidence type="ECO:0000256" key="1">
    <source>
        <dbReference type="SAM" id="Phobius"/>
    </source>
</evidence>
<dbReference type="RefSeq" id="WP_316983978.1">
    <property type="nucleotide sequence ID" value="NZ_CP136521.1"/>
</dbReference>
<dbReference type="Pfam" id="PF13715">
    <property type="entry name" value="CarbopepD_reg_2"/>
    <property type="match status" value="1"/>
</dbReference>
<keyword evidence="1" id="KW-0472">Membrane</keyword>
<feature type="transmembrane region" description="Helical" evidence="1">
    <location>
        <begin position="12"/>
        <end position="33"/>
    </location>
</feature>
<gene>
    <name evidence="2" type="ORF">RNZ46_03370</name>
</gene>
<dbReference type="KEGG" id="hws:RNZ46_03370"/>
<dbReference type="InterPro" id="IPR008969">
    <property type="entry name" value="CarboxyPept-like_regulatory"/>
</dbReference>
<accession>A0AA97HRX2</accession>
<dbReference type="EMBL" id="CP136521">
    <property type="protein sequence ID" value="WOD44308.1"/>
    <property type="molecule type" value="Genomic_DNA"/>
</dbReference>
<organism evidence="2 3">
    <name type="scientific">Hwangdonia lutea</name>
    <dbReference type="NCBI Taxonomy" id="3075823"/>
    <lineage>
        <taxon>Bacteria</taxon>
        <taxon>Pseudomonadati</taxon>
        <taxon>Bacteroidota</taxon>
        <taxon>Flavobacteriia</taxon>
        <taxon>Flavobacteriales</taxon>
        <taxon>Flavobacteriaceae</taxon>
        <taxon>Hwangdonia</taxon>
    </lineage>
</organism>